<gene>
    <name evidence="2" type="ORF">EYC82_07230</name>
</gene>
<evidence type="ECO:0000313" key="2">
    <source>
        <dbReference type="EMBL" id="MCX2977145.1"/>
    </source>
</evidence>
<dbReference type="PROSITE" id="PS51257">
    <property type="entry name" value="PROKAR_LIPOPROTEIN"/>
    <property type="match status" value="1"/>
</dbReference>
<feature type="chain" id="PRO_5046703869" evidence="1">
    <location>
        <begin position="18"/>
        <end position="242"/>
    </location>
</feature>
<feature type="signal peptide" evidence="1">
    <location>
        <begin position="1"/>
        <end position="17"/>
    </location>
</feature>
<evidence type="ECO:0000313" key="3">
    <source>
        <dbReference type="Proteomes" id="UP001143304"/>
    </source>
</evidence>
<keyword evidence="3" id="KW-1185">Reference proteome</keyword>
<keyword evidence="1" id="KW-0732">Signal</keyword>
<reference evidence="2" key="1">
    <citation type="submission" date="2019-02" db="EMBL/GenBank/DDBJ databases">
        <authorList>
            <person name="Li S.-H."/>
        </authorList>
    </citation>
    <scope>NUCLEOTIDE SEQUENCE</scope>
    <source>
        <strain evidence="2">IMCC11814</strain>
    </source>
</reference>
<proteinExistence type="predicted"/>
<protein>
    <submittedName>
        <fullName evidence="2">Uncharacterized protein</fullName>
    </submittedName>
</protein>
<dbReference type="RefSeq" id="WP_279248874.1">
    <property type="nucleotide sequence ID" value="NZ_SHNO01000001.1"/>
</dbReference>
<name>A0ABT3T4P4_9GAMM</name>
<evidence type="ECO:0000256" key="1">
    <source>
        <dbReference type="SAM" id="SignalP"/>
    </source>
</evidence>
<accession>A0ABT3T4P4</accession>
<organism evidence="2 3">
    <name type="scientific">Candidatus Marimicrobium litorale</name>
    <dbReference type="NCBI Taxonomy" id="2518991"/>
    <lineage>
        <taxon>Bacteria</taxon>
        <taxon>Pseudomonadati</taxon>
        <taxon>Pseudomonadota</taxon>
        <taxon>Gammaproteobacteria</taxon>
        <taxon>Cellvibrionales</taxon>
        <taxon>Halieaceae</taxon>
        <taxon>Marimicrobium</taxon>
    </lineage>
</organism>
<dbReference type="EMBL" id="SHNO01000001">
    <property type="protein sequence ID" value="MCX2977145.1"/>
    <property type="molecule type" value="Genomic_DNA"/>
</dbReference>
<dbReference type="Proteomes" id="UP001143304">
    <property type="component" value="Unassembled WGS sequence"/>
</dbReference>
<sequence length="242" mass="26649">MKKIVLSMLAIPLVLLAGCSDSNDGSPDTDNPSDSVRDVRYCEFLAIELTAEGIIATAYNSFGLNDCPAQDWDAVDEDDLQRYADELGVAGVTKNGPRFWLMDELLSNRGSYEEIRFFDALEMGLAAQVLLGATPSTGKYSERSVARDTLFTFNEGSEIYQLSGPAGREYVMQSYSHIVDDTQTSDSLSELGSRLALPEGWTFTARVLEEHLFVEDVEGIATIVQDELTNTYQRAVTLETSP</sequence>
<comment type="caution">
    <text evidence="2">The sequence shown here is derived from an EMBL/GenBank/DDBJ whole genome shotgun (WGS) entry which is preliminary data.</text>
</comment>